<gene>
    <name evidence="2" type="ORF">SGRAN_1776</name>
</gene>
<evidence type="ECO:0000256" key="1">
    <source>
        <dbReference type="SAM" id="MobiDB-lite"/>
    </source>
</evidence>
<accession>A0AA86L2J7</accession>
<dbReference type="Proteomes" id="UP000058599">
    <property type="component" value="Chromosome"/>
</dbReference>
<dbReference type="Pfam" id="PF13645">
    <property type="entry name" value="YkuD_2"/>
    <property type="match status" value="1"/>
</dbReference>
<feature type="region of interest" description="Disordered" evidence="1">
    <location>
        <begin position="1"/>
        <end position="32"/>
    </location>
</feature>
<proteinExistence type="predicted"/>
<dbReference type="InterPro" id="IPR032676">
    <property type="entry name" value="YkuD_2"/>
</dbReference>
<evidence type="ECO:0000313" key="2">
    <source>
        <dbReference type="EMBL" id="AMG74154.1"/>
    </source>
</evidence>
<organism evidence="2 3">
    <name type="scientific">Sphingopyxis granuli</name>
    <dbReference type="NCBI Taxonomy" id="267128"/>
    <lineage>
        <taxon>Bacteria</taxon>
        <taxon>Pseudomonadati</taxon>
        <taxon>Pseudomonadota</taxon>
        <taxon>Alphaproteobacteria</taxon>
        <taxon>Sphingomonadales</taxon>
        <taxon>Sphingomonadaceae</taxon>
        <taxon>Sphingopyxis</taxon>
    </lineage>
</organism>
<dbReference type="EMBL" id="CP012199">
    <property type="protein sequence ID" value="AMG74154.1"/>
    <property type="molecule type" value="Genomic_DNA"/>
</dbReference>
<reference evidence="2 3" key="1">
    <citation type="journal article" date="2016" name="BMC Genomics">
        <title>Genomic analysis of the nitrate-respiring Sphingopyxis granuli (formerly Sphingomonas macrogoltabida) strain TFA.</title>
        <authorList>
            <person name="Garcia-Romero I."/>
            <person name="Perez-Pulido A.J."/>
            <person name="Gonzalez-Flores Y.E."/>
            <person name="Reyes-Ramirez F."/>
            <person name="Santero E."/>
            <person name="Floriano B."/>
        </authorList>
    </citation>
    <scope>NUCLEOTIDE SEQUENCE [LARGE SCALE GENOMIC DNA]</scope>
    <source>
        <strain evidence="2 3">TFA</strain>
    </source>
</reference>
<dbReference type="AlphaFoldDB" id="A0AA86L2J7"/>
<evidence type="ECO:0000313" key="3">
    <source>
        <dbReference type="Proteomes" id="UP000058599"/>
    </source>
</evidence>
<protein>
    <submittedName>
        <fullName evidence="2">Twin-arginine translocation pathway signal</fullName>
    </submittedName>
</protein>
<dbReference type="PANTHER" id="PTHR38477:SF1">
    <property type="entry name" value="MUREIN L,D-TRANSPEPTIDASE CATALYTIC DOMAIN FAMILY PROTEIN"/>
    <property type="match status" value="1"/>
</dbReference>
<keyword evidence="3" id="KW-1185">Reference proteome</keyword>
<sequence>MRATVPVARRNAGFVRPEEQSRRPRVATEASKTAPRAYIMRMTDRSFPIDRRTLMLSGTATAAAALLGRSSTVTAPLAPHARSVGTVPPSTSASVAPASFDPTLLRKALAALDRHAGAVVHRDRIAIVDFSAPSSEARLHFLDVVKGERSSLLVAHGAGSDPGHTGFLQRFSNDFGSNASSEGAFLTGDYYVGKHGRSQRLAGLDPTNDNARGRAIVIHSAWYANADILAAHGKLGRSQGCFAVGEHELDRVFGFLGEGRLLYAAKA</sequence>
<name>A0AA86L2J7_9SPHN</name>
<dbReference type="PANTHER" id="PTHR38477">
    <property type="entry name" value="HYPOTHETICAL EXPORTED PROTEIN"/>
    <property type="match status" value="1"/>
</dbReference>
<dbReference type="KEGG" id="sgi:SGRAN_1776"/>